<organism evidence="1 2">
    <name type="scientific">Cocos nucifera</name>
    <name type="common">Coconut palm</name>
    <dbReference type="NCBI Taxonomy" id="13894"/>
    <lineage>
        <taxon>Eukaryota</taxon>
        <taxon>Viridiplantae</taxon>
        <taxon>Streptophyta</taxon>
        <taxon>Embryophyta</taxon>
        <taxon>Tracheophyta</taxon>
        <taxon>Spermatophyta</taxon>
        <taxon>Magnoliopsida</taxon>
        <taxon>Liliopsida</taxon>
        <taxon>Arecaceae</taxon>
        <taxon>Arecoideae</taxon>
        <taxon>Cocoseae</taxon>
        <taxon>Attaleinae</taxon>
        <taxon>Cocos</taxon>
    </lineage>
</organism>
<sequence>MSRSPPTSSLNHHSIKKVFLPPSCESENINRYLHRGAYVQAFGRPIKTDDVALALACKANCPGPWTTKILS</sequence>
<comment type="caution">
    <text evidence="1">The sequence shown here is derived from an EMBL/GenBank/DDBJ whole genome shotgun (WGS) entry which is preliminary data.</text>
</comment>
<keyword evidence="2" id="KW-1185">Reference proteome</keyword>
<name>A0A8K0MXQ1_COCNU</name>
<protein>
    <submittedName>
        <fullName evidence="1">Putative isoflavone reductase</fullName>
    </submittedName>
</protein>
<dbReference type="Proteomes" id="UP000797356">
    <property type="component" value="Chromosome 2"/>
</dbReference>
<proteinExistence type="predicted"/>
<reference evidence="1" key="1">
    <citation type="journal article" date="2017" name="Gigascience">
        <title>The genome draft of coconut (Cocos nucifera).</title>
        <authorList>
            <person name="Xiao Y."/>
            <person name="Xu P."/>
            <person name="Fan H."/>
            <person name="Baudouin L."/>
            <person name="Xia W."/>
            <person name="Bocs S."/>
            <person name="Xu J."/>
            <person name="Li Q."/>
            <person name="Guo A."/>
            <person name="Zhou L."/>
            <person name="Li J."/>
            <person name="Wu Y."/>
            <person name="Ma Z."/>
            <person name="Armero A."/>
            <person name="Issali A.E."/>
            <person name="Liu N."/>
            <person name="Peng M."/>
            <person name="Yang Y."/>
        </authorList>
    </citation>
    <scope>NUCLEOTIDE SEQUENCE</scope>
    <source>
        <tissue evidence="1">Spear leaf of Hainan Tall coconut</tissue>
    </source>
</reference>
<dbReference type="AlphaFoldDB" id="A0A8K0MXQ1"/>
<evidence type="ECO:0000313" key="1">
    <source>
        <dbReference type="EMBL" id="KAG1331713.1"/>
    </source>
</evidence>
<gene>
    <name evidence="1" type="ORF">COCNU_02G016810</name>
</gene>
<reference evidence="1" key="2">
    <citation type="submission" date="2019-07" db="EMBL/GenBank/DDBJ databases">
        <authorList>
            <person name="Yang Y."/>
            <person name="Bocs S."/>
            <person name="Baudouin L."/>
        </authorList>
    </citation>
    <scope>NUCLEOTIDE SEQUENCE</scope>
    <source>
        <tissue evidence="1">Spear leaf of Hainan Tall coconut</tissue>
    </source>
</reference>
<dbReference type="EMBL" id="CM017873">
    <property type="protein sequence ID" value="KAG1331713.1"/>
    <property type="molecule type" value="Genomic_DNA"/>
</dbReference>
<accession>A0A8K0MXQ1</accession>
<evidence type="ECO:0000313" key="2">
    <source>
        <dbReference type="Proteomes" id="UP000797356"/>
    </source>
</evidence>